<keyword evidence="1" id="KW-0723">Serine/threonine-protein kinase</keyword>
<dbReference type="GO" id="GO:0016301">
    <property type="term" value="F:kinase activity"/>
    <property type="evidence" value="ECO:0007669"/>
    <property type="project" value="UniProtKB-KW"/>
</dbReference>
<evidence type="ECO:0000313" key="7">
    <source>
        <dbReference type="EMBL" id="KAK8895587.1"/>
    </source>
</evidence>
<comment type="caution">
    <text evidence="7">The sequence shown here is derived from an EMBL/GenBank/DDBJ whole genome shotgun (WGS) entry which is preliminary data.</text>
</comment>
<reference evidence="7 8" key="1">
    <citation type="submission" date="2024-04" db="EMBL/GenBank/DDBJ databases">
        <title>Tritrichomonas musculus Genome.</title>
        <authorList>
            <person name="Alves-Ferreira E."/>
            <person name="Grigg M."/>
            <person name="Lorenzi H."/>
            <person name="Galac M."/>
        </authorList>
    </citation>
    <scope>NUCLEOTIDE SEQUENCE [LARGE SCALE GENOMIC DNA]</scope>
    <source>
        <strain evidence="7 8">EAF2021</strain>
    </source>
</reference>
<keyword evidence="2" id="KW-0808">Transferase</keyword>
<feature type="domain" description="Protein kinase" evidence="6">
    <location>
        <begin position="1"/>
        <end position="96"/>
    </location>
</feature>
<evidence type="ECO:0000256" key="2">
    <source>
        <dbReference type="ARBA" id="ARBA00022679"/>
    </source>
</evidence>
<dbReference type="InterPro" id="IPR008271">
    <property type="entry name" value="Ser/Thr_kinase_AS"/>
</dbReference>
<dbReference type="Proteomes" id="UP001470230">
    <property type="component" value="Unassembled WGS sequence"/>
</dbReference>
<name>A0ABR2KXE7_9EUKA</name>
<keyword evidence="5" id="KW-0067">ATP-binding</keyword>
<evidence type="ECO:0000256" key="5">
    <source>
        <dbReference type="ARBA" id="ARBA00022840"/>
    </source>
</evidence>
<protein>
    <submittedName>
        <fullName evidence="7">Protein kinase activity protein</fullName>
    </submittedName>
</protein>
<evidence type="ECO:0000256" key="3">
    <source>
        <dbReference type="ARBA" id="ARBA00022741"/>
    </source>
</evidence>
<dbReference type="PROSITE" id="PS50011">
    <property type="entry name" value="PROTEIN_KINASE_DOM"/>
    <property type="match status" value="1"/>
</dbReference>
<evidence type="ECO:0000313" key="8">
    <source>
        <dbReference type="Proteomes" id="UP001470230"/>
    </source>
</evidence>
<keyword evidence="8" id="KW-1185">Reference proteome</keyword>
<accession>A0ABR2KXE7</accession>
<keyword evidence="4 7" id="KW-0418">Kinase</keyword>
<evidence type="ECO:0000256" key="4">
    <source>
        <dbReference type="ARBA" id="ARBA00022777"/>
    </source>
</evidence>
<proteinExistence type="predicted"/>
<dbReference type="PROSITE" id="PS00108">
    <property type="entry name" value="PROTEIN_KINASE_ST"/>
    <property type="match status" value="1"/>
</dbReference>
<organism evidence="7 8">
    <name type="scientific">Tritrichomonas musculus</name>
    <dbReference type="NCBI Taxonomy" id="1915356"/>
    <lineage>
        <taxon>Eukaryota</taxon>
        <taxon>Metamonada</taxon>
        <taxon>Parabasalia</taxon>
        <taxon>Tritrichomonadida</taxon>
        <taxon>Tritrichomonadidae</taxon>
        <taxon>Tritrichomonas</taxon>
    </lineage>
</organism>
<dbReference type="Pfam" id="PF00069">
    <property type="entry name" value="Pkinase"/>
    <property type="match status" value="1"/>
</dbReference>
<dbReference type="EMBL" id="JAPFFF010000003">
    <property type="protein sequence ID" value="KAK8895587.1"/>
    <property type="molecule type" value="Genomic_DNA"/>
</dbReference>
<gene>
    <name evidence="7" type="ORF">M9Y10_024057</name>
</gene>
<evidence type="ECO:0000256" key="1">
    <source>
        <dbReference type="ARBA" id="ARBA00022527"/>
    </source>
</evidence>
<dbReference type="InterPro" id="IPR000719">
    <property type="entry name" value="Prot_kinase_dom"/>
</dbReference>
<dbReference type="SUPFAM" id="SSF56112">
    <property type="entry name" value="Protein kinase-like (PK-like)"/>
    <property type="match status" value="1"/>
</dbReference>
<evidence type="ECO:0000259" key="6">
    <source>
        <dbReference type="PROSITE" id="PS50011"/>
    </source>
</evidence>
<dbReference type="Gene3D" id="1.10.510.10">
    <property type="entry name" value="Transferase(Phosphotransferase) domain 1"/>
    <property type="match status" value="1"/>
</dbReference>
<sequence length="96" mass="10861">MSYLHSNNILHRDLKPENIYLDDYLFPKIGDFGLSAKSHNIESMTFQSASGMKGTPSYSAPEILQFNEYSKSGDVYEIITGEVPFKEIKNINVIVL</sequence>
<dbReference type="PANTHER" id="PTHR24351">
    <property type="entry name" value="RIBOSOMAL PROTEIN S6 KINASE"/>
    <property type="match status" value="1"/>
</dbReference>
<dbReference type="InterPro" id="IPR011009">
    <property type="entry name" value="Kinase-like_dom_sf"/>
</dbReference>
<keyword evidence="3" id="KW-0547">Nucleotide-binding</keyword>